<keyword evidence="3 6" id="KW-1133">Transmembrane helix</keyword>
<feature type="region of interest" description="Disordered" evidence="5">
    <location>
        <begin position="422"/>
        <end position="492"/>
    </location>
</feature>
<keyword evidence="8" id="KW-1185">Reference proteome</keyword>
<dbReference type="Pfam" id="PF07690">
    <property type="entry name" value="MFS_1"/>
    <property type="match status" value="2"/>
</dbReference>
<evidence type="ECO:0000256" key="2">
    <source>
        <dbReference type="ARBA" id="ARBA00022692"/>
    </source>
</evidence>
<evidence type="ECO:0000256" key="4">
    <source>
        <dbReference type="ARBA" id="ARBA00023136"/>
    </source>
</evidence>
<name>A0AAV5GFM1_9BASI</name>
<feature type="compositionally biased region" description="Basic and acidic residues" evidence="5">
    <location>
        <begin position="464"/>
        <end position="492"/>
    </location>
</feature>
<feature type="transmembrane region" description="Helical" evidence="6">
    <location>
        <begin position="366"/>
        <end position="388"/>
    </location>
</feature>
<feature type="compositionally biased region" description="Low complexity" evidence="5">
    <location>
        <begin position="27"/>
        <end position="53"/>
    </location>
</feature>
<feature type="transmembrane region" description="Helical" evidence="6">
    <location>
        <begin position="678"/>
        <end position="698"/>
    </location>
</feature>
<keyword evidence="4 6" id="KW-0472">Membrane</keyword>
<feature type="transmembrane region" description="Helical" evidence="6">
    <location>
        <begin position="620"/>
        <end position="640"/>
    </location>
</feature>
<dbReference type="Gene3D" id="1.20.1250.20">
    <property type="entry name" value="MFS general substrate transporter like domains"/>
    <property type="match status" value="2"/>
</dbReference>
<dbReference type="InterPro" id="IPR036259">
    <property type="entry name" value="MFS_trans_sf"/>
</dbReference>
<organism evidence="7 8">
    <name type="scientific">Rhodotorula paludigena</name>
    <dbReference type="NCBI Taxonomy" id="86838"/>
    <lineage>
        <taxon>Eukaryota</taxon>
        <taxon>Fungi</taxon>
        <taxon>Dikarya</taxon>
        <taxon>Basidiomycota</taxon>
        <taxon>Pucciniomycotina</taxon>
        <taxon>Microbotryomycetes</taxon>
        <taxon>Sporidiobolales</taxon>
        <taxon>Sporidiobolaceae</taxon>
        <taxon>Rhodotorula</taxon>
    </lineage>
</organism>
<comment type="subcellular location">
    <subcellularLocation>
        <location evidence="1">Membrane</location>
        <topology evidence="1">Multi-pass membrane protein</topology>
    </subcellularLocation>
</comment>
<dbReference type="InterPro" id="IPR011701">
    <property type="entry name" value="MFS"/>
</dbReference>
<evidence type="ECO:0000313" key="7">
    <source>
        <dbReference type="EMBL" id="GJN91355.1"/>
    </source>
</evidence>
<feature type="transmembrane region" description="Helical" evidence="6">
    <location>
        <begin position="270"/>
        <end position="290"/>
    </location>
</feature>
<keyword evidence="2 6" id="KW-0812">Transmembrane</keyword>
<feature type="transmembrane region" description="Helical" evidence="6">
    <location>
        <begin position="647"/>
        <end position="666"/>
    </location>
</feature>
<evidence type="ECO:0008006" key="9">
    <source>
        <dbReference type="Google" id="ProtNLM"/>
    </source>
</evidence>
<feature type="transmembrane region" description="Helical" evidence="6">
    <location>
        <begin position="710"/>
        <end position="735"/>
    </location>
</feature>
<comment type="caution">
    <text evidence="7">The sequence shown here is derived from an EMBL/GenBank/DDBJ whole genome shotgun (WGS) entry which is preliminary data.</text>
</comment>
<feature type="region of interest" description="Disordered" evidence="5">
    <location>
        <begin position="1"/>
        <end position="158"/>
    </location>
</feature>
<evidence type="ECO:0000256" key="6">
    <source>
        <dbReference type="SAM" id="Phobius"/>
    </source>
</evidence>
<sequence length="854" mass="91890">MATPAARAAFGQSSRPASLSRVGGAATPSGPTGSSALTGTTSGSATPSTSYGSFPPPGEEVESALRSKLYRQTSPDERGDESSPRASTSRSGRRRWERSRERLIPFEAGGRRSDDVYDSDGDASDASVEQHPALHERSPFMQDGFGQEDGGDPWTAGEDDMADVRRNGKDKAGSVMSRHSGVVVPEGDKQWGVVKMELMSRTWGRKGLLTIYAGLYLISTLTSLEGNTTPTIEPYFLSLLGEHSMLSSVVIVMSIGYAVGKPPMTKILDVFGRAEGICLAATIYSLGYLFTAAATDARFYLFARALSALGGQGIQLAQQIIVADTTTLANRGLITSTISLPWILTTWIGPPIGAWFQRRGPAGYRAAYAVFGILLPLVACVLFFTLCLEWRKLKGRAIAEGRKPNTRDLGFGVATRASWMSGHSHHRHHPSGSTVPSTASAASSPSRPKRERAPPVSVDADLESGGRVRHERMSTRERREASAAEAAAHELEKRQRWNATPWSKAKEIWEDLDVVGLIALTLGCILFLLPFTLATKTPESWADPWIWLSILVGAGILVFFGYYETRIAAVPLLPPRLLRNRTLVGGSLMGLFHFVSQYCYESFFTSFLQVARGHSPADASYISQTYLFAACISAIVAGSLAKLTNRYKWFGILGVLIHAVGVWLMMRSRDLNATTFELVLSQVVGGIGGGFTTIAVQIGCQSVVSHQDLAIATAMFLCITQIGGAVGGSIAGAVWSTALPKRLGVHLPQEDWDKIPQIIASLPYALSFPAGSPIRLAINRSYVDVQKILNWLALAMLGPGLLSLCAMKDVNLTKEDPGNGEGVVVLGRASFLAVEEDLSASETSSLLGDVSERD</sequence>
<dbReference type="Proteomes" id="UP001342314">
    <property type="component" value="Unassembled WGS sequence"/>
</dbReference>
<feature type="transmembrane region" description="Helical" evidence="6">
    <location>
        <begin position="545"/>
        <end position="563"/>
    </location>
</feature>
<dbReference type="SUPFAM" id="SSF103473">
    <property type="entry name" value="MFS general substrate transporter"/>
    <property type="match status" value="2"/>
</dbReference>
<dbReference type="PANTHER" id="PTHR23501:SF87">
    <property type="entry name" value="SIDEROPHORE IRON TRANSPORTER 2"/>
    <property type="match status" value="1"/>
</dbReference>
<feature type="transmembrane region" description="Helical" evidence="6">
    <location>
        <begin position="514"/>
        <end position="533"/>
    </location>
</feature>
<evidence type="ECO:0000256" key="3">
    <source>
        <dbReference type="ARBA" id="ARBA00022989"/>
    </source>
</evidence>
<protein>
    <recommendedName>
        <fullName evidence="9">Major facilitator superfamily (MFS) profile domain-containing protein</fullName>
    </recommendedName>
</protein>
<feature type="compositionally biased region" description="Low complexity" evidence="5">
    <location>
        <begin position="431"/>
        <end position="446"/>
    </location>
</feature>
<feature type="compositionally biased region" description="Basic and acidic residues" evidence="5">
    <location>
        <begin position="74"/>
        <end position="83"/>
    </location>
</feature>
<dbReference type="PANTHER" id="PTHR23501">
    <property type="entry name" value="MAJOR FACILITATOR SUPERFAMILY"/>
    <property type="match status" value="1"/>
</dbReference>
<dbReference type="GO" id="GO:0022857">
    <property type="term" value="F:transmembrane transporter activity"/>
    <property type="evidence" value="ECO:0007669"/>
    <property type="project" value="InterPro"/>
</dbReference>
<dbReference type="GO" id="GO:0005886">
    <property type="term" value="C:plasma membrane"/>
    <property type="evidence" value="ECO:0007669"/>
    <property type="project" value="TreeGrafter"/>
</dbReference>
<gene>
    <name evidence="7" type="ORF">Rhopal_004376-T1</name>
</gene>
<dbReference type="AlphaFoldDB" id="A0AAV5GFM1"/>
<evidence type="ECO:0000256" key="1">
    <source>
        <dbReference type="ARBA" id="ARBA00004141"/>
    </source>
</evidence>
<evidence type="ECO:0000256" key="5">
    <source>
        <dbReference type="SAM" id="MobiDB-lite"/>
    </source>
</evidence>
<proteinExistence type="predicted"/>
<accession>A0AAV5GFM1</accession>
<feature type="transmembrane region" description="Helical" evidence="6">
    <location>
        <begin position="207"/>
        <end position="224"/>
    </location>
</feature>
<dbReference type="EMBL" id="BQKY01000008">
    <property type="protein sequence ID" value="GJN91355.1"/>
    <property type="molecule type" value="Genomic_DNA"/>
</dbReference>
<feature type="compositionally biased region" description="Basic and acidic residues" evidence="5">
    <location>
        <begin position="98"/>
        <end position="115"/>
    </location>
</feature>
<evidence type="ECO:0000313" key="8">
    <source>
        <dbReference type="Proteomes" id="UP001342314"/>
    </source>
</evidence>
<feature type="transmembrane region" description="Helical" evidence="6">
    <location>
        <begin position="236"/>
        <end position="258"/>
    </location>
</feature>
<reference evidence="7 8" key="1">
    <citation type="submission" date="2021-12" db="EMBL/GenBank/DDBJ databases">
        <title>High titer production of polyol ester of fatty acids by Rhodotorula paludigena BS15 towards product separation-free biomass refinery.</title>
        <authorList>
            <person name="Mano J."/>
            <person name="Ono H."/>
            <person name="Tanaka T."/>
            <person name="Naito K."/>
            <person name="Sushida H."/>
            <person name="Ike M."/>
            <person name="Tokuyasu K."/>
            <person name="Kitaoka M."/>
        </authorList>
    </citation>
    <scope>NUCLEOTIDE SEQUENCE [LARGE SCALE GENOMIC DNA]</scope>
    <source>
        <strain evidence="7 8">BS15</strain>
    </source>
</reference>
<feature type="transmembrane region" description="Helical" evidence="6">
    <location>
        <begin position="583"/>
        <end position="600"/>
    </location>
</feature>